<feature type="non-terminal residue" evidence="1">
    <location>
        <position position="51"/>
    </location>
</feature>
<name>A0ACC1HM29_9FUNG</name>
<comment type="caution">
    <text evidence="1">The sequence shown here is derived from an EMBL/GenBank/DDBJ whole genome shotgun (WGS) entry which is preliminary data.</text>
</comment>
<keyword evidence="2" id="KW-1185">Reference proteome</keyword>
<dbReference type="Proteomes" id="UP001145114">
    <property type="component" value="Unassembled WGS sequence"/>
</dbReference>
<dbReference type="EMBL" id="JAMZIH010004110">
    <property type="protein sequence ID" value="KAJ1676435.1"/>
    <property type="molecule type" value="Genomic_DNA"/>
</dbReference>
<accession>A0ACC1HM29</accession>
<evidence type="ECO:0000313" key="1">
    <source>
        <dbReference type="EMBL" id="KAJ1676435.1"/>
    </source>
</evidence>
<proteinExistence type="predicted"/>
<sequence>MGPAERDFIFNALCPQILVVASDDVADIVRFNRFDTLAEMLQPFAQEIPIQ</sequence>
<organism evidence="1 2">
    <name type="scientific">Spiromyces aspiralis</name>
    <dbReference type="NCBI Taxonomy" id="68401"/>
    <lineage>
        <taxon>Eukaryota</taxon>
        <taxon>Fungi</taxon>
        <taxon>Fungi incertae sedis</taxon>
        <taxon>Zoopagomycota</taxon>
        <taxon>Kickxellomycotina</taxon>
        <taxon>Kickxellomycetes</taxon>
        <taxon>Kickxellales</taxon>
        <taxon>Kickxellaceae</taxon>
        <taxon>Spiromyces</taxon>
    </lineage>
</organism>
<reference evidence="1" key="1">
    <citation type="submission" date="2022-06" db="EMBL/GenBank/DDBJ databases">
        <title>Phylogenomic reconstructions and comparative analyses of Kickxellomycotina fungi.</title>
        <authorList>
            <person name="Reynolds N.K."/>
            <person name="Stajich J.E."/>
            <person name="Barry K."/>
            <person name="Grigoriev I.V."/>
            <person name="Crous P."/>
            <person name="Smith M.E."/>
        </authorList>
    </citation>
    <scope>NUCLEOTIDE SEQUENCE</scope>
    <source>
        <strain evidence="1">RSA 2271</strain>
    </source>
</reference>
<evidence type="ECO:0000313" key="2">
    <source>
        <dbReference type="Proteomes" id="UP001145114"/>
    </source>
</evidence>
<protein>
    <submittedName>
        <fullName evidence="1">Uncharacterized protein</fullName>
    </submittedName>
</protein>
<gene>
    <name evidence="1" type="ORF">EV182_008194</name>
</gene>